<dbReference type="SMART" id="SM00054">
    <property type="entry name" value="EFh"/>
    <property type="match status" value="2"/>
</dbReference>
<dbReference type="InterPro" id="IPR039647">
    <property type="entry name" value="EF_hand_pair_protein_CML-like"/>
</dbReference>
<feature type="region of interest" description="Disordered" evidence="5">
    <location>
        <begin position="1"/>
        <end position="71"/>
    </location>
</feature>
<dbReference type="FunFam" id="1.10.238.10:FF:000089">
    <property type="entry name" value="calmodulin-like protein 3"/>
    <property type="match status" value="1"/>
</dbReference>
<feature type="compositionally biased region" description="Low complexity" evidence="5">
    <location>
        <begin position="25"/>
        <end position="50"/>
    </location>
</feature>
<dbReference type="InterPro" id="IPR002048">
    <property type="entry name" value="EF_hand_dom"/>
</dbReference>
<feature type="compositionally biased region" description="Basic residues" evidence="5">
    <location>
        <begin position="12"/>
        <end position="22"/>
    </location>
</feature>
<evidence type="ECO:0000256" key="2">
    <source>
        <dbReference type="ARBA" id="ARBA00022723"/>
    </source>
</evidence>
<feature type="domain" description="EF-hand" evidence="6">
    <location>
        <begin position="107"/>
        <end position="142"/>
    </location>
</feature>
<dbReference type="GO" id="GO:0005509">
    <property type="term" value="F:calcium ion binding"/>
    <property type="evidence" value="ECO:0007669"/>
    <property type="project" value="InterPro"/>
</dbReference>
<protein>
    <recommendedName>
        <fullName evidence="6">EF-hand domain-containing protein</fullName>
    </recommendedName>
</protein>
<evidence type="ECO:0000259" key="6">
    <source>
        <dbReference type="PROSITE" id="PS50222"/>
    </source>
</evidence>
<keyword evidence="3" id="KW-0677">Repeat</keyword>
<dbReference type="InterPro" id="IPR018247">
    <property type="entry name" value="EF_Hand_1_Ca_BS"/>
</dbReference>
<keyword evidence="4" id="KW-0106">Calcium</keyword>
<proteinExistence type="predicted"/>
<dbReference type="PROSITE" id="PS00018">
    <property type="entry name" value="EF_HAND_1"/>
    <property type="match status" value="2"/>
</dbReference>
<evidence type="ECO:0000256" key="3">
    <source>
        <dbReference type="ARBA" id="ARBA00022737"/>
    </source>
</evidence>
<dbReference type="PROSITE" id="PS50222">
    <property type="entry name" value="EF_HAND_2"/>
    <property type="match status" value="2"/>
</dbReference>
<keyword evidence="2" id="KW-0479">Metal-binding</keyword>
<reference evidence="7" key="1">
    <citation type="submission" date="2020-07" db="EMBL/GenBank/DDBJ databases">
        <authorList>
            <person name="Lin J."/>
        </authorList>
    </citation>
    <scope>NUCLEOTIDE SEQUENCE</scope>
</reference>
<dbReference type="EMBL" id="LR862147">
    <property type="protein sequence ID" value="CAD1828343.1"/>
    <property type="molecule type" value="Genomic_DNA"/>
</dbReference>
<dbReference type="SUPFAM" id="SSF47473">
    <property type="entry name" value="EF-hand"/>
    <property type="match status" value="1"/>
</dbReference>
<dbReference type="PANTHER" id="PTHR10891">
    <property type="entry name" value="EF-HAND CALCIUM-BINDING DOMAIN CONTAINING PROTEIN"/>
    <property type="match status" value="1"/>
</dbReference>
<sequence>MKISIASFFGSSKKHFFPKQKGSRSISRSDTATSLSSSSSSDESSSSSSDTSHRLRSTPKSILPPAKSNTRSEPAEVAALAAAIGAPGGDLGLLLGFGEASAAASAAEEEELRGAFAVFDADGDGMITAEELRGVLVALGDEDCSVEECRRMIGGADANGDGVVCFDDFLRLMDARR</sequence>
<gene>
    <name evidence="7" type="ORF">CB5_LOCUS11554</name>
</gene>
<organism evidence="7">
    <name type="scientific">Ananas comosus var. bracteatus</name>
    <name type="common">red pineapple</name>
    <dbReference type="NCBI Taxonomy" id="296719"/>
    <lineage>
        <taxon>Eukaryota</taxon>
        <taxon>Viridiplantae</taxon>
        <taxon>Streptophyta</taxon>
        <taxon>Embryophyta</taxon>
        <taxon>Tracheophyta</taxon>
        <taxon>Spermatophyta</taxon>
        <taxon>Magnoliopsida</taxon>
        <taxon>Liliopsida</taxon>
        <taxon>Poales</taxon>
        <taxon>Bromeliaceae</taxon>
        <taxon>Bromelioideae</taxon>
        <taxon>Ananas</taxon>
    </lineage>
</organism>
<accession>A0A6V7PC27</accession>
<dbReference type="InterPro" id="IPR011992">
    <property type="entry name" value="EF-hand-dom_pair"/>
</dbReference>
<dbReference type="CDD" id="cd00051">
    <property type="entry name" value="EFh"/>
    <property type="match status" value="1"/>
</dbReference>
<evidence type="ECO:0000256" key="4">
    <source>
        <dbReference type="ARBA" id="ARBA00022837"/>
    </source>
</evidence>
<evidence type="ECO:0000313" key="7">
    <source>
        <dbReference type="EMBL" id="CAD1828343.1"/>
    </source>
</evidence>
<evidence type="ECO:0000256" key="1">
    <source>
        <dbReference type="ARBA" id="ARBA00003291"/>
    </source>
</evidence>
<name>A0A6V7PC27_ANACO</name>
<dbReference type="AlphaFoldDB" id="A0A6V7PC27"/>
<dbReference type="Pfam" id="PF13499">
    <property type="entry name" value="EF-hand_7"/>
    <property type="match status" value="1"/>
</dbReference>
<evidence type="ECO:0000256" key="5">
    <source>
        <dbReference type="SAM" id="MobiDB-lite"/>
    </source>
</evidence>
<dbReference type="Gene3D" id="1.10.238.10">
    <property type="entry name" value="EF-hand"/>
    <property type="match status" value="1"/>
</dbReference>
<comment type="function">
    <text evidence="1">Potential calcium sensor.</text>
</comment>
<feature type="domain" description="EF-hand" evidence="6">
    <location>
        <begin position="144"/>
        <end position="177"/>
    </location>
</feature>